<evidence type="ECO:0000256" key="1">
    <source>
        <dbReference type="SAM" id="Coils"/>
    </source>
</evidence>
<accession>A0AAW1Q3M5</accession>
<keyword evidence="1" id="KW-0175">Coiled coil</keyword>
<gene>
    <name evidence="3" type="ORF">WJX72_002699</name>
</gene>
<feature type="coiled-coil region" evidence="1">
    <location>
        <begin position="93"/>
        <end position="190"/>
    </location>
</feature>
<protein>
    <submittedName>
        <fullName evidence="3">Uncharacterized protein</fullName>
    </submittedName>
</protein>
<dbReference type="PANTHER" id="PTHR31935">
    <property type="entry name" value="COILED-COIL DOMAIN-CONTAINING PROTEIN 13"/>
    <property type="match status" value="1"/>
</dbReference>
<dbReference type="AlphaFoldDB" id="A0AAW1Q3M5"/>
<name>A0AAW1Q3M5_9CHLO</name>
<reference evidence="3 4" key="1">
    <citation type="journal article" date="2024" name="Nat. Commun.">
        <title>Phylogenomics reveals the evolutionary origins of lichenization in chlorophyte algae.</title>
        <authorList>
            <person name="Puginier C."/>
            <person name="Libourel C."/>
            <person name="Otte J."/>
            <person name="Skaloud P."/>
            <person name="Haon M."/>
            <person name="Grisel S."/>
            <person name="Petersen M."/>
            <person name="Berrin J.G."/>
            <person name="Delaux P.M."/>
            <person name="Dal Grande F."/>
            <person name="Keller J."/>
        </authorList>
    </citation>
    <scope>NUCLEOTIDE SEQUENCE [LARGE SCALE GENOMIC DNA]</scope>
    <source>
        <strain evidence="3 4">SAG 2043</strain>
    </source>
</reference>
<organism evidence="3 4">
    <name type="scientific">[Myrmecia] bisecta</name>
    <dbReference type="NCBI Taxonomy" id="41462"/>
    <lineage>
        <taxon>Eukaryota</taxon>
        <taxon>Viridiplantae</taxon>
        <taxon>Chlorophyta</taxon>
        <taxon>core chlorophytes</taxon>
        <taxon>Trebouxiophyceae</taxon>
        <taxon>Trebouxiales</taxon>
        <taxon>Trebouxiaceae</taxon>
        <taxon>Myrmecia</taxon>
    </lineage>
</organism>
<dbReference type="Proteomes" id="UP001489004">
    <property type="component" value="Unassembled WGS sequence"/>
</dbReference>
<sequence length="372" mass="42065">MQSEPEPQPDTEPEQRAKSPAEDLVNDVENVNIQVRDLKVKNADLLMALEHSQQEADMLRDLADAATQLHQNDKQSMKIIELSRKNRALHLAVEREKQKAVNMAAELDMLKRASLGHADNAVDAQGIEEACRSVVEQAAQGAEEAHKEAARWKERWESTLNKMNQQEVKMNAVRQEKEKLLRALQREVGEDVPIAKLLDGTSDWRGRQQQISLLKEKIKEMSSLQGTTVRGAEPTRFDTQHRSTLETIKGEKQREIDRMAAELDAAQQAREEMKLRFDALCSRKAVVEAEAKGLRDKIAILLEKTANDDKLISALRTELSAFKRTRRASGDASSVQLMQRLDMLERQQADQLAQIGRQEKIIWSLQAAQAGQ</sequence>
<dbReference type="EMBL" id="JALJOR010000005">
    <property type="protein sequence ID" value="KAK9816609.1"/>
    <property type="molecule type" value="Genomic_DNA"/>
</dbReference>
<evidence type="ECO:0000313" key="3">
    <source>
        <dbReference type="EMBL" id="KAK9816609.1"/>
    </source>
</evidence>
<feature type="coiled-coil region" evidence="1">
    <location>
        <begin position="249"/>
        <end position="304"/>
    </location>
</feature>
<evidence type="ECO:0000313" key="4">
    <source>
        <dbReference type="Proteomes" id="UP001489004"/>
    </source>
</evidence>
<dbReference type="PANTHER" id="PTHR31935:SF1">
    <property type="entry name" value="COILED-COIL DOMAIN-CONTAINING PROTEIN 13"/>
    <property type="match status" value="1"/>
</dbReference>
<dbReference type="InterPro" id="IPR038929">
    <property type="entry name" value="CCDC13"/>
</dbReference>
<feature type="region of interest" description="Disordered" evidence="2">
    <location>
        <begin position="1"/>
        <end position="25"/>
    </location>
</feature>
<proteinExistence type="predicted"/>
<comment type="caution">
    <text evidence="3">The sequence shown here is derived from an EMBL/GenBank/DDBJ whole genome shotgun (WGS) entry which is preliminary data.</text>
</comment>
<keyword evidence="4" id="KW-1185">Reference proteome</keyword>
<evidence type="ECO:0000256" key="2">
    <source>
        <dbReference type="SAM" id="MobiDB-lite"/>
    </source>
</evidence>